<comment type="caution">
    <text evidence="1">The sequence shown here is derived from an EMBL/GenBank/DDBJ whole genome shotgun (WGS) entry which is preliminary data.</text>
</comment>
<reference evidence="1" key="1">
    <citation type="submission" date="2023-04" db="EMBL/GenBank/DDBJ databases">
        <title>A chromosome-level genome assembly of the parasitoid wasp Eretmocerus hayati.</title>
        <authorList>
            <person name="Zhong Y."/>
            <person name="Liu S."/>
            <person name="Liu Y."/>
        </authorList>
    </citation>
    <scope>NUCLEOTIDE SEQUENCE</scope>
    <source>
        <strain evidence="1">ZJU_SS_LIU_2023</strain>
    </source>
</reference>
<evidence type="ECO:0000313" key="2">
    <source>
        <dbReference type="Proteomes" id="UP001239111"/>
    </source>
</evidence>
<dbReference type="EMBL" id="CM056742">
    <property type="protein sequence ID" value="KAJ8679197.1"/>
    <property type="molecule type" value="Genomic_DNA"/>
</dbReference>
<organism evidence="1 2">
    <name type="scientific">Eretmocerus hayati</name>
    <dbReference type="NCBI Taxonomy" id="131215"/>
    <lineage>
        <taxon>Eukaryota</taxon>
        <taxon>Metazoa</taxon>
        <taxon>Ecdysozoa</taxon>
        <taxon>Arthropoda</taxon>
        <taxon>Hexapoda</taxon>
        <taxon>Insecta</taxon>
        <taxon>Pterygota</taxon>
        <taxon>Neoptera</taxon>
        <taxon>Endopterygota</taxon>
        <taxon>Hymenoptera</taxon>
        <taxon>Apocrita</taxon>
        <taxon>Proctotrupomorpha</taxon>
        <taxon>Chalcidoidea</taxon>
        <taxon>Aphelinidae</taxon>
        <taxon>Aphelininae</taxon>
        <taxon>Eretmocerus</taxon>
    </lineage>
</organism>
<proteinExistence type="predicted"/>
<keyword evidence="2" id="KW-1185">Reference proteome</keyword>
<sequence length="208" mass="23657">MNQGYARGSSKNLPNVNLKMLIMFFTQNGCFSSPELKNVKSIRNMHSNYGDQAVGYVQILRQQYHCTVEAKVCPEHTINTKNYNVIVRIDEQEEIISKAECQDCTASQGGCKHAVAFIAWLYRKSQEPPPTSVACYWKKPMLSRVDAKVNHTTMEDLLSSASKHFNGRNRSDEFLKLVLSSKESQSSEGHLFKLHLILYKNSLCAIYQ</sequence>
<name>A0ACC2P9R9_9HYME</name>
<evidence type="ECO:0000313" key="1">
    <source>
        <dbReference type="EMBL" id="KAJ8679197.1"/>
    </source>
</evidence>
<gene>
    <name evidence="1" type="ORF">QAD02_014984</name>
</gene>
<protein>
    <submittedName>
        <fullName evidence="1">Uncharacterized protein</fullName>
    </submittedName>
</protein>
<dbReference type="Proteomes" id="UP001239111">
    <property type="component" value="Chromosome 2"/>
</dbReference>
<accession>A0ACC2P9R9</accession>